<keyword evidence="1" id="KW-0732">Signal</keyword>
<accession>A0ABV7RSF0</accession>
<evidence type="ECO:0000313" key="3">
    <source>
        <dbReference type="Proteomes" id="UP001595740"/>
    </source>
</evidence>
<dbReference type="Proteomes" id="UP001595740">
    <property type="component" value="Unassembled WGS sequence"/>
</dbReference>
<dbReference type="RefSeq" id="WP_386760057.1">
    <property type="nucleotide sequence ID" value="NZ_JBHRXK010000009.1"/>
</dbReference>
<reference evidence="3" key="1">
    <citation type="journal article" date="2019" name="Int. J. Syst. Evol. Microbiol.">
        <title>The Global Catalogue of Microorganisms (GCM) 10K type strain sequencing project: providing services to taxonomists for standard genome sequencing and annotation.</title>
        <authorList>
            <consortium name="The Broad Institute Genomics Platform"/>
            <consortium name="The Broad Institute Genome Sequencing Center for Infectious Disease"/>
            <person name="Wu L."/>
            <person name="Ma J."/>
        </authorList>
    </citation>
    <scope>NUCLEOTIDE SEQUENCE [LARGE SCALE GENOMIC DNA]</scope>
    <source>
        <strain evidence="3">KCTC 42875</strain>
    </source>
</reference>
<organism evidence="2 3">
    <name type="scientific">Lysobacter cavernae</name>
    <dbReference type="NCBI Taxonomy" id="1685901"/>
    <lineage>
        <taxon>Bacteria</taxon>
        <taxon>Pseudomonadati</taxon>
        <taxon>Pseudomonadota</taxon>
        <taxon>Gammaproteobacteria</taxon>
        <taxon>Lysobacterales</taxon>
        <taxon>Lysobacteraceae</taxon>
        <taxon>Lysobacter</taxon>
    </lineage>
</organism>
<comment type="caution">
    <text evidence="2">The sequence shown here is derived from an EMBL/GenBank/DDBJ whole genome shotgun (WGS) entry which is preliminary data.</text>
</comment>
<evidence type="ECO:0000313" key="2">
    <source>
        <dbReference type="EMBL" id="MFC3552295.1"/>
    </source>
</evidence>
<keyword evidence="3" id="KW-1185">Reference proteome</keyword>
<feature type="chain" id="PRO_5046279990" description="UrcA family protein" evidence="1">
    <location>
        <begin position="20"/>
        <end position="100"/>
    </location>
</feature>
<gene>
    <name evidence="2" type="ORF">ACFOLC_14920</name>
</gene>
<feature type="signal peptide" evidence="1">
    <location>
        <begin position="1"/>
        <end position="19"/>
    </location>
</feature>
<proteinExistence type="predicted"/>
<name>A0ABV7RSF0_9GAMM</name>
<evidence type="ECO:0000256" key="1">
    <source>
        <dbReference type="SAM" id="SignalP"/>
    </source>
</evidence>
<evidence type="ECO:0008006" key="4">
    <source>
        <dbReference type="Google" id="ProtNLM"/>
    </source>
</evidence>
<protein>
    <recommendedName>
        <fullName evidence="4">UrcA family protein</fullName>
    </recommendedName>
</protein>
<dbReference type="EMBL" id="JBHRXK010000009">
    <property type="protein sequence ID" value="MFC3552295.1"/>
    <property type="molecule type" value="Genomic_DNA"/>
</dbReference>
<sequence length="100" mass="10580">MNLPIALLALAVAWPAAVAGSQPQPEKLVLDCDRVALPSQQAVARLTGIDNIGQAYAARADLMAQGQRACQREGVAQVRLLWNPTGQVDVGRPEPRVSGL</sequence>